<dbReference type="FunFam" id="3.30.160.20:FF:000070">
    <property type="entry name" value="Related to MRF1-peptide chain release factor, mitochondrial"/>
    <property type="match status" value="1"/>
</dbReference>
<dbReference type="InterPro" id="IPR000352">
    <property type="entry name" value="Pep_chain_release_fac_I"/>
</dbReference>
<accession>A0AAE8SHI9</accession>
<protein>
    <submittedName>
        <fullName evidence="9">Related to monocarboxylate transporter 4</fullName>
    </submittedName>
</protein>
<feature type="transmembrane region" description="Helical" evidence="7">
    <location>
        <begin position="216"/>
        <end position="236"/>
    </location>
</feature>
<dbReference type="GO" id="GO:0022857">
    <property type="term" value="F:transmembrane transporter activity"/>
    <property type="evidence" value="ECO:0007669"/>
    <property type="project" value="InterPro"/>
</dbReference>
<feature type="region of interest" description="Disordered" evidence="6">
    <location>
        <begin position="1"/>
        <end position="51"/>
    </location>
</feature>
<feature type="transmembrane region" description="Helical" evidence="7">
    <location>
        <begin position="99"/>
        <end position="120"/>
    </location>
</feature>
<dbReference type="Pfam" id="PF07690">
    <property type="entry name" value="MFS_1"/>
    <property type="match status" value="1"/>
</dbReference>
<dbReference type="AlphaFoldDB" id="A0AAE8SHI9"/>
<feature type="transmembrane region" description="Helical" evidence="7">
    <location>
        <begin position="127"/>
        <end position="147"/>
    </location>
</feature>
<dbReference type="InterPro" id="IPR050057">
    <property type="entry name" value="Prokaryotic/Mito_RF"/>
</dbReference>
<dbReference type="InterPro" id="IPR036259">
    <property type="entry name" value="MFS_trans_sf"/>
</dbReference>
<feature type="transmembrane region" description="Helical" evidence="7">
    <location>
        <begin position="387"/>
        <end position="405"/>
    </location>
</feature>
<dbReference type="Proteomes" id="UP001187734">
    <property type="component" value="Unassembled WGS sequence"/>
</dbReference>
<dbReference type="Gene3D" id="3.30.70.1660">
    <property type="match status" value="1"/>
</dbReference>
<dbReference type="Pfam" id="PF03462">
    <property type="entry name" value="PCRF"/>
    <property type="match status" value="1"/>
</dbReference>
<evidence type="ECO:0000313" key="9">
    <source>
        <dbReference type="EMBL" id="SPJ76066.1"/>
    </source>
</evidence>
<proteinExistence type="inferred from homology"/>
<evidence type="ECO:0000256" key="7">
    <source>
        <dbReference type="SAM" id="Phobius"/>
    </source>
</evidence>
<dbReference type="SUPFAM" id="SSF103473">
    <property type="entry name" value="MFS general substrate transporter"/>
    <property type="match status" value="1"/>
</dbReference>
<feature type="transmembrane region" description="Helical" evidence="7">
    <location>
        <begin position="320"/>
        <end position="341"/>
    </location>
</feature>
<reference evidence="9" key="1">
    <citation type="submission" date="2018-03" db="EMBL/GenBank/DDBJ databases">
        <authorList>
            <person name="Guldener U."/>
        </authorList>
    </citation>
    <scope>NUCLEOTIDE SEQUENCE</scope>
</reference>
<dbReference type="InterPro" id="IPR011701">
    <property type="entry name" value="MFS"/>
</dbReference>
<evidence type="ECO:0000256" key="4">
    <source>
        <dbReference type="ARBA" id="ARBA00022917"/>
    </source>
</evidence>
<dbReference type="GO" id="GO:0003747">
    <property type="term" value="F:translation release factor activity"/>
    <property type="evidence" value="ECO:0007669"/>
    <property type="project" value="InterPro"/>
</dbReference>
<evidence type="ECO:0000256" key="2">
    <source>
        <dbReference type="ARBA" id="ARBA00010835"/>
    </source>
</evidence>
<evidence type="ECO:0000256" key="5">
    <source>
        <dbReference type="ARBA" id="ARBA00023180"/>
    </source>
</evidence>
<evidence type="ECO:0000256" key="1">
    <source>
        <dbReference type="ARBA" id="ARBA00004141"/>
    </source>
</evidence>
<feature type="transmembrane region" description="Helical" evidence="7">
    <location>
        <begin position="153"/>
        <end position="173"/>
    </location>
</feature>
<dbReference type="Gene3D" id="1.20.1250.20">
    <property type="entry name" value="MFS general substrate transporter like domains"/>
    <property type="match status" value="2"/>
</dbReference>
<sequence>MAANDTSDSVCPTLRDEPLHDEKTRDDAASALSQGVNDEENQACSTNDLEEPPDGGLQAWLQVVTGHLVAFNSWGYLISFGIFQPYYEEQFSLPPSTVSWIGSLEVCLIFLIGTFSGRAFDAGYYRVALAVGLFLQILGIFMTSIASAYWQVLLAQGICQGVGNGIIFAPTIANISTYFTKKKTIAISAGACGAATGGMVFPLIAQQLLPKIGFRWTVRVMGLVVAVASMIIMIIAKTRLKARKAGPLVEWAAFKEPAYVLFAAAMFFTLWPTWISYNYARQYATDKLDGSATDSFLMLIAINAVGIPGRMITAFLADRYFGAINVFIPTIFSAALCLYMWSQVHTLTGGFVWVSIFGYFGAAIQSLFPSCCASLTSDLSKAGTRIGMIFSIISFAALTGSPLAGKLMQATGGNYLAAQIWGGSNASPLLAPALLQRAQSLTTEHDDLQKTLNSSFDSNTAKRVGELSRVAEALKEWESSQASVTELTSMLNDPDQDADLAAIARDELSSETGKLDSLARKLSASLTPRHPFADFPCMIEFRPGPGGLEGRFFMDTLFKMYKALCMRRGYRHTVVKYEFADGAGDSSSSAGENPLQEAILEVHDQGAFDVFRGEAGMHRVQRIPSTETKGRVHTSAVAVWVLPSFPENGATNIDFDDPESDFYVNPQELKIETMRARGAGGQHVNKTESAIRMTHLPTGTTVSMQDHRSQQRNREEAWKLMRSRIADQRREAREEEASKLRNSVLSKTQITRGDKIRTYNYNQDRCTDHRAGVDVYGLSNVLEGGEKLDRIMDGAKDWLVSKDIELLMAEEEAKEKQTKKTK</sequence>
<comment type="caution">
    <text evidence="9">The sequence shown here is derived from an EMBL/GenBank/DDBJ whole genome shotgun (WGS) entry which is preliminary data.</text>
</comment>
<feature type="compositionally biased region" description="Basic and acidic residues" evidence="6">
    <location>
        <begin position="14"/>
        <end position="28"/>
    </location>
</feature>
<feature type="transmembrane region" description="Helical" evidence="7">
    <location>
        <begin position="295"/>
        <end position="313"/>
    </location>
</feature>
<dbReference type="GO" id="GO:0016020">
    <property type="term" value="C:membrane"/>
    <property type="evidence" value="ECO:0007669"/>
    <property type="project" value="UniProtKB-SubCell"/>
</dbReference>
<keyword evidence="3" id="KW-0488">Methylation</keyword>
<dbReference type="EMBL" id="ONZP01000184">
    <property type="protein sequence ID" value="SPJ76066.1"/>
    <property type="molecule type" value="Genomic_DNA"/>
</dbReference>
<evidence type="ECO:0000259" key="8">
    <source>
        <dbReference type="PROSITE" id="PS00745"/>
    </source>
</evidence>
<gene>
    <name evidence="9" type="ORF">FTOL_05797</name>
</gene>
<keyword evidence="7" id="KW-0812">Transmembrane</keyword>
<feature type="compositionally biased region" description="Polar residues" evidence="6">
    <location>
        <begin position="31"/>
        <end position="47"/>
    </location>
</feature>
<dbReference type="GO" id="GO:0032543">
    <property type="term" value="P:mitochondrial translation"/>
    <property type="evidence" value="ECO:0007669"/>
    <property type="project" value="UniProtKB-ARBA"/>
</dbReference>
<evidence type="ECO:0000256" key="6">
    <source>
        <dbReference type="SAM" id="MobiDB-lite"/>
    </source>
</evidence>
<feature type="transmembrane region" description="Helical" evidence="7">
    <location>
        <begin position="353"/>
        <end position="375"/>
    </location>
</feature>
<keyword evidence="7" id="KW-0472">Membrane</keyword>
<name>A0AAE8SHI9_9HYPO</name>
<organism evidence="9 10">
    <name type="scientific">Fusarium torulosum</name>
    <dbReference type="NCBI Taxonomy" id="33205"/>
    <lineage>
        <taxon>Eukaryota</taxon>
        <taxon>Fungi</taxon>
        <taxon>Dikarya</taxon>
        <taxon>Ascomycota</taxon>
        <taxon>Pezizomycotina</taxon>
        <taxon>Sordariomycetes</taxon>
        <taxon>Hypocreomycetidae</taxon>
        <taxon>Hypocreales</taxon>
        <taxon>Nectriaceae</taxon>
        <taxon>Fusarium</taxon>
    </lineage>
</organism>
<dbReference type="InterPro" id="IPR045853">
    <property type="entry name" value="Pep_chain_release_fac_I_sf"/>
</dbReference>
<feature type="domain" description="Prokaryotic-type class I peptide chain release factors" evidence="8">
    <location>
        <begin position="675"/>
        <end position="691"/>
    </location>
</feature>
<keyword evidence="7" id="KW-1133">Transmembrane helix</keyword>
<dbReference type="SUPFAM" id="SSF75620">
    <property type="entry name" value="Release factor"/>
    <property type="match status" value="1"/>
</dbReference>
<evidence type="ECO:0000256" key="3">
    <source>
        <dbReference type="ARBA" id="ARBA00022481"/>
    </source>
</evidence>
<dbReference type="Pfam" id="PF00472">
    <property type="entry name" value="RF-1"/>
    <property type="match status" value="1"/>
</dbReference>
<feature type="transmembrane region" description="Helical" evidence="7">
    <location>
        <begin position="257"/>
        <end position="275"/>
    </location>
</feature>
<keyword evidence="4" id="KW-0648">Protein biosynthesis</keyword>
<keyword evidence="10" id="KW-1185">Reference proteome</keyword>
<feature type="transmembrane region" description="Helical" evidence="7">
    <location>
        <begin position="68"/>
        <end position="87"/>
    </location>
</feature>
<comment type="subcellular location">
    <subcellularLocation>
        <location evidence="1">Membrane</location>
        <topology evidence="1">Multi-pass membrane protein</topology>
    </subcellularLocation>
</comment>
<dbReference type="Gene3D" id="6.10.140.1950">
    <property type="match status" value="1"/>
</dbReference>
<dbReference type="PANTHER" id="PTHR43804">
    <property type="entry name" value="LD18447P"/>
    <property type="match status" value="1"/>
</dbReference>
<feature type="compositionally biased region" description="Polar residues" evidence="6">
    <location>
        <begin position="1"/>
        <end position="10"/>
    </location>
</feature>
<dbReference type="InterPro" id="IPR005139">
    <property type="entry name" value="PCRF"/>
</dbReference>
<comment type="similarity">
    <text evidence="2">Belongs to the prokaryotic/mitochondrial release factor family.</text>
</comment>
<dbReference type="Gene3D" id="3.30.160.20">
    <property type="match status" value="1"/>
</dbReference>
<evidence type="ECO:0000313" key="10">
    <source>
        <dbReference type="Proteomes" id="UP001187734"/>
    </source>
</evidence>
<feature type="transmembrane region" description="Helical" evidence="7">
    <location>
        <begin position="185"/>
        <end position="204"/>
    </location>
</feature>
<keyword evidence="5" id="KW-0325">Glycoprotein</keyword>
<dbReference type="PROSITE" id="PS00745">
    <property type="entry name" value="RF_PROK_I"/>
    <property type="match status" value="1"/>
</dbReference>
<dbReference type="PANTHER" id="PTHR43804:SF7">
    <property type="entry name" value="LD18447P"/>
    <property type="match status" value="1"/>
</dbReference>
<dbReference type="SMART" id="SM00937">
    <property type="entry name" value="PCRF"/>
    <property type="match status" value="1"/>
</dbReference>
<dbReference type="GO" id="GO:0005739">
    <property type="term" value="C:mitochondrion"/>
    <property type="evidence" value="ECO:0007669"/>
    <property type="project" value="UniProtKB-ARBA"/>
</dbReference>